<accession>A0A485BF35</accession>
<dbReference type="Proteomes" id="UP000332594">
    <property type="component" value="Unassembled WGS sequence"/>
</dbReference>
<dbReference type="AlphaFoldDB" id="A0A485BF35"/>
<protein>
    <submittedName>
        <fullName evidence="1">Uncharacterized protein</fullName>
    </submittedName>
</protein>
<evidence type="ECO:0000313" key="1">
    <source>
        <dbReference type="EMBL" id="VFS70886.1"/>
    </source>
</evidence>
<sequence length="308" mass="34182">MTAYSNSDAARDLRSALDKAPAGAVNGEWFFITEQAGVSSQTGGYMYADGSHVAGGNHSFQKVQAVVEKLEASRIQPFNKVIVHWTRSKIPLIRGRVTVDTLFDETIVPRDPQDPIYEAASVARRAFWERYGSVSDGFMAERDDANVHNQTKWFGPHRRVLNTKSNTKLTLSTDGLSTPWAGIADPENGVGCELFMEFDASNIISHQIDDWAHLLINLGDLVADGYQVAADVEQYGAILFCTLTDEYNPMTRIILSRDDRRIDNLPFGSVPLIRVTPIAESEIEHLDQSDAWASSAARHVLAERQIET</sequence>
<evidence type="ECO:0000313" key="2">
    <source>
        <dbReference type="Proteomes" id="UP000332594"/>
    </source>
</evidence>
<reference evidence="1 2" key="1">
    <citation type="submission" date="2019-03" db="EMBL/GenBank/DDBJ databases">
        <authorList>
            <consortium name="Pathogen Informatics"/>
        </authorList>
    </citation>
    <scope>NUCLEOTIDE SEQUENCE [LARGE SCALE GENOMIC DNA]</scope>
    <source>
        <strain evidence="1 2">NCTC13038</strain>
    </source>
</reference>
<dbReference type="RefSeq" id="WP_134525684.1">
    <property type="nucleotide sequence ID" value="NZ_BJNO01000044.1"/>
</dbReference>
<name>A0A485BF35_RAOTE</name>
<gene>
    <name evidence="1" type="ORF">NCTC13038_02188</name>
</gene>
<organism evidence="1 2">
    <name type="scientific">Raoultella terrigena</name>
    <name type="common">Klebsiella terrigena</name>
    <dbReference type="NCBI Taxonomy" id="577"/>
    <lineage>
        <taxon>Bacteria</taxon>
        <taxon>Pseudomonadati</taxon>
        <taxon>Pseudomonadota</taxon>
        <taxon>Gammaproteobacteria</taxon>
        <taxon>Enterobacterales</taxon>
        <taxon>Enterobacteriaceae</taxon>
        <taxon>Klebsiella/Raoultella group</taxon>
        <taxon>Raoultella</taxon>
    </lineage>
</organism>
<proteinExistence type="predicted"/>
<dbReference type="EMBL" id="CAADJG010000002">
    <property type="protein sequence ID" value="VFS70886.1"/>
    <property type="molecule type" value="Genomic_DNA"/>
</dbReference>